<dbReference type="ExpressionAtlas" id="A0A1P8BE74">
    <property type="expression patterns" value="baseline and differential"/>
</dbReference>
<dbReference type="AlphaFoldDB" id="A0A1P8BE74"/>
<dbReference type="GeneID" id="831090"/>
<keyword evidence="10" id="KW-1185">Reference proteome</keyword>
<proteinExistence type="evidence at protein level"/>
<evidence type="ECO:0007829" key="12">
    <source>
        <dbReference type="PeptideAtlas" id="A0A1P8BE74"/>
    </source>
</evidence>
<evidence type="ECO:0000256" key="1">
    <source>
        <dbReference type="ARBA" id="ARBA00004141"/>
    </source>
</evidence>
<feature type="transmembrane region" description="Helical" evidence="7">
    <location>
        <begin position="204"/>
        <end position="223"/>
    </location>
</feature>
<keyword evidence="4 7" id="KW-0812">Transmembrane</keyword>
<dbReference type="PANTHER" id="PTHR31326">
    <property type="entry name" value="PROTEIN CLT2, CHLOROPLASTIC"/>
    <property type="match status" value="1"/>
</dbReference>
<evidence type="ECO:0000313" key="11">
    <source>
        <dbReference type="TAIR" id="AT5G12170"/>
    </source>
</evidence>
<reference evidence="10" key="2">
    <citation type="journal article" date="2017" name="Plant J.">
        <title>Araport11: a complete reannotation of the Arabidopsis thaliana reference genome.</title>
        <authorList>
            <person name="Cheng C.Y."/>
            <person name="Krishnakumar V."/>
            <person name="Chan A.P."/>
            <person name="Thibaud-Nissen F."/>
            <person name="Schobel S."/>
            <person name="Town C.D."/>
        </authorList>
    </citation>
    <scope>GENOME REANNOTATION</scope>
    <source>
        <strain evidence="10">cv. Columbia</strain>
    </source>
</reference>
<keyword evidence="3" id="KW-0813">Transport</keyword>
<feature type="transmembrane region" description="Helical" evidence="7">
    <location>
        <begin position="107"/>
        <end position="125"/>
    </location>
</feature>
<evidence type="ECO:0000313" key="9">
    <source>
        <dbReference type="EMBL" id="ANM69896.1"/>
    </source>
</evidence>
<evidence type="ECO:0000256" key="2">
    <source>
        <dbReference type="ARBA" id="ARBA00006690"/>
    </source>
</evidence>
<feature type="transmembrane region" description="Helical" evidence="7">
    <location>
        <begin position="176"/>
        <end position="198"/>
    </location>
</feature>
<keyword evidence="12 13" id="KW-1267">Proteomics identification</keyword>
<dbReference type="RefSeq" id="NP_001331541.1">
    <property type="nucleotide sequence ID" value="NM_001343229.1"/>
</dbReference>
<dbReference type="Araport" id="AT5G12170"/>
<accession>A0A1P8BE74</accession>
<evidence type="ECO:0000256" key="5">
    <source>
        <dbReference type="ARBA" id="ARBA00022989"/>
    </source>
</evidence>
<dbReference type="InterPro" id="IPR037185">
    <property type="entry name" value="EmrE-like"/>
</dbReference>
<keyword evidence="5 7" id="KW-1133">Transmembrane helix</keyword>
<dbReference type="GO" id="GO:0016020">
    <property type="term" value="C:membrane"/>
    <property type="evidence" value="ECO:0007669"/>
    <property type="project" value="UniProtKB-SubCell"/>
</dbReference>
<evidence type="ECO:0000256" key="3">
    <source>
        <dbReference type="ARBA" id="ARBA00022448"/>
    </source>
</evidence>
<dbReference type="SMR" id="A0A1P8BE74"/>
<dbReference type="TAIR" id="AT5G12170">
    <property type="gene designation" value="CLT3"/>
</dbReference>
<feature type="transmembrane region" description="Helical" evidence="7">
    <location>
        <begin position="258"/>
        <end position="278"/>
    </location>
</feature>
<protein>
    <submittedName>
        <fullName evidence="9">CRT (Chloroquine-resistance transporter)-like transporter 3</fullName>
    </submittedName>
</protein>
<sequence>MATTSRRFTTGLFASITSVKSHSANRPQSISLIRRNHIDHRLPLIVPSSRRWIIQAARSWDGFDDGAEAEIKKPGAYGYAIGDNEIEGSSSSTVHVIDGEHVKTAEIVIWAAVTAAFGVGNRVMYKLALVPLKEYPFFLAQLSTFGYVAVYYTILYFRYRAGTVTDAMLSVPKSPFLIVGILEALAAAAGMAAAANLSGPSTTVLSQTFLVWQIFFSIIFLGRRYSVNQILGCTLVALGVIVSVASGSGAAHSLNEAGVLWILLMVLSFLLQGAGTVLKEVIFIDSQRRLKGASLDLFIVNSYGSAFQVSVSP</sequence>
<evidence type="ECO:0000313" key="8">
    <source>
        <dbReference type="Araport" id="AT5G12170"/>
    </source>
</evidence>
<dbReference type="Pfam" id="PF08627">
    <property type="entry name" value="CRT-like"/>
    <property type="match status" value="1"/>
</dbReference>
<reference evidence="9 10" key="1">
    <citation type="journal article" date="2000" name="Nature">
        <title>Sequence and analysis of chromosome 5 of the plant Arabidopsis thaliana.</title>
        <authorList>
            <consortium name="Kazusa DNA Research Institute"/>
            <consortium name="Cold Spring Harbor and Washington University in St Louis Sequencing Consortium"/>
            <consortium name="European Union Arabidopsis Genome Sequencing Consortium"/>
            <person name="Tabata S."/>
            <person name="Kaneko T."/>
            <person name="Nakamura Y."/>
            <person name="Kotani H."/>
            <person name="Kato T."/>
            <person name="Asamizu E."/>
            <person name="Miyajima N."/>
            <person name="Sasamoto S."/>
            <person name="Kimura T."/>
            <person name="Hosouchi T."/>
            <person name="Kawashima K."/>
            <person name="Kohara M."/>
            <person name="Matsumoto M."/>
            <person name="Matsuno A."/>
            <person name="Muraki A."/>
            <person name="Nakayama S."/>
            <person name="Nakazaki N."/>
            <person name="Naruo K."/>
            <person name="Okumura S."/>
            <person name="Shinpo S."/>
            <person name="Takeuchi C."/>
            <person name="Wada T."/>
            <person name="Watanabe A."/>
            <person name="Yamada M."/>
            <person name="Yasuda M."/>
            <person name="Sato S."/>
            <person name="de la Bastide M."/>
            <person name="Huang E."/>
            <person name="Spiegel L."/>
            <person name="Gnoj L."/>
            <person name="O'Shaughnessy A."/>
            <person name="Preston R."/>
            <person name="Habermann K."/>
            <person name="Murray J."/>
            <person name="Johnson D."/>
            <person name="Rohlfing T."/>
            <person name="Nelson J."/>
            <person name="Stoneking T."/>
            <person name="Pepin K."/>
            <person name="Spieth J."/>
            <person name="Sekhon M."/>
            <person name="Armstrong J."/>
            <person name="Becker M."/>
            <person name="Belter E."/>
            <person name="Cordum H."/>
            <person name="Cordes M."/>
            <person name="Courtney L."/>
            <person name="Courtney W."/>
            <person name="Dante M."/>
            <person name="Du H."/>
            <person name="Edwards J."/>
            <person name="Fryman J."/>
            <person name="Haakensen B."/>
            <person name="Lamar E."/>
            <person name="Latreille P."/>
            <person name="Leonard S."/>
            <person name="Meyer R."/>
            <person name="Mulvaney E."/>
            <person name="Ozersky P."/>
            <person name="Riley A."/>
            <person name="Strowmatt C."/>
            <person name="Wagner-McPherson C."/>
            <person name="Wollam A."/>
            <person name="Yoakum M."/>
            <person name="Bell M."/>
            <person name="Dedhia N."/>
            <person name="Parnell L."/>
            <person name="Shah R."/>
            <person name="Rodriguez M."/>
            <person name="See L.H."/>
            <person name="Vil D."/>
            <person name="Baker J."/>
            <person name="Kirchoff K."/>
            <person name="Toth K."/>
            <person name="King L."/>
            <person name="Bahret A."/>
            <person name="Miller B."/>
            <person name="Marra M."/>
            <person name="Martienssen R."/>
            <person name="McCombie W.R."/>
            <person name="Wilson R.K."/>
            <person name="Murphy G."/>
            <person name="Bancroft I."/>
            <person name="Volckaert G."/>
            <person name="Wambutt R."/>
            <person name="Dusterhoft A."/>
            <person name="Stiekema W."/>
            <person name="Pohl T."/>
            <person name="Entian K.D."/>
            <person name="Terryn N."/>
            <person name="Hartley N."/>
            <person name="Bent E."/>
            <person name="Johnson S."/>
            <person name="Langham S.A."/>
            <person name="McCullagh B."/>
            <person name="Robben J."/>
            <person name="Grymonprez B."/>
            <person name="Zimmermann W."/>
            <person name="Ramsperger U."/>
            <person name="Wedler H."/>
            <person name="Balke K."/>
            <person name="Wedler E."/>
            <person name="Peters S."/>
            <person name="van Staveren M."/>
            <person name="Dirkse W."/>
            <person name="Mooijman P."/>
            <person name="Lankhorst R.K."/>
            <person name="Weitzenegger T."/>
            <person name="Bothe G."/>
            <person name="Rose M."/>
            <person name="Hauf J."/>
            <person name="Berneiser S."/>
            <person name="Hempel S."/>
            <person name="Feldpausch M."/>
            <person name="Lamberth S."/>
            <person name="Villarroel R."/>
            <person name="Gielen J."/>
            <person name="Ardiles W."/>
            <person name="Bents O."/>
            <person name="Lemcke K."/>
            <person name="Kolesov G."/>
            <person name="Mayer K."/>
            <person name="Rudd S."/>
            <person name="Schoof H."/>
            <person name="Schueller C."/>
            <person name="Zaccaria P."/>
            <person name="Mewes H.W."/>
            <person name="Bevan M."/>
            <person name="Fransz P."/>
        </authorList>
    </citation>
    <scope>NUCLEOTIDE SEQUENCE [LARGE SCALE GENOMIC DNA]</scope>
    <source>
        <strain evidence="10">cv. Columbia</strain>
    </source>
</reference>
<dbReference type="ProteomicsDB" id="206339"/>
<evidence type="ECO:0000313" key="10">
    <source>
        <dbReference type="Proteomes" id="UP000006548"/>
    </source>
</evidence>
<dbReference type="EMBL" id="CP002688">
    <property type="protein sequence ID" value="ANM69896.1"/>
    <property type="molecule type" value="Genomic_DNA"/>
</dbReference>
<feature type="transmembrane region" description="Helical" evidence="7">
    <location>
        <begin position="137"/>
        <end position="155"/>
    </location>
</feature>
<dbReference type="InterPro" id="IPR013936">
    <property type="entry name" value="CRT-like"/>
</dbReference>
<dbReference type="Proteomes" id="UP000006548">
    <property type="component" value="Chromosome 5"/>
</dbReference>
<evidence type="ECO:0007829" key="13">
    <source>
        <dbReference type="ProteomicsDB" id="A0A1P8BE74"/>
    </source>
</evidence>
<name>A0A1P8BE74_ARATH</name>
<comment type="similarity">
    <text evidence="2">Belongs to the CRT-like transporter family.</text>
</comment>
<evidence type="ECO:0000256" key="7">
    <source>
        <dbReference type="SAM" id="Phobius"/>
    </source>
</evidence>
<keyword evidence="6 7" id="KW-0472">Membrane</keyword>
<gene>
    <name evidence="9 11" type="primary">CLT3</name>
    <name evidence="8 9" type="ordered locus">At5g12170</name>
</gene>
<evidence type="ECO:0000256" key="6">
    <source>
        <dbReference type="ARBA" id="ARBA00023136"/>
    </source>
</evidence>
<organism evidence="9 10">
    <name type="scientific">Arabidopsis thaliana</name>
    <name type="common">Mouse-ear cress</name>
    <dbReference type="NCBI Taxonomy" id="3702"/>
    <lineage>
        <taxon>Eukaryota</taxon>
        <taxon>Viridiplantae</taxon>
        <taxon>Streptophyta</taxon>
        <taxon>Embryophyta</taxon>
        <taxon>Tracheophyta</taxon>
        <taxon>Spermatophyta</taxon>
        <taxon>Magnoliopsida</taxon>
        <taxon>eudicotyledons</taxon>
        <taxon>Gunneridae</taxon>
        <taxon>Pentapetalae</taxon>
        <taxon>rosids</taxon>
        <taxon>malvids</taxon>
        <taxon>Brassicales</taxon>
        <taxon>Brassicaceae</taxon>
        <taxon>Camelineae</taxon>
        <taxon>Arabidopsis</taxon>
    </lineage>
</organism>
<evidence type="ECO:0000256" key="4">
    <source>
        <dbReference type="ARBA" id="ARBA00022692"/>
    </source>
</evidence>
<comment type="subcellular location">
    <subcellularLocation>
        <location evidence="1">Membrane</location>
        <topology evidence="1">Multi-pass membrane protein</topology>
    </subcellularLocation>
</comment>
<dbReference type="PANTHER" id="PTHR31326:SF3">
    <property type="entry name" value="PROTEIN CLT3, CHLOROPLASTIC"/>
    <property type="match status" value="1"/>
</dbReference>
<feature type="transmembrane region" description="Helical" evidence="7">
    <location>
        <begin position="230"/>
        <end position="252"/>
    </location>
</feature>
<dbReference type="SUPFAM" id="SSF103481">
    <property type="entry name" value="Multidrug resistance efflux transporter EmrE"/>
    <property type="match status" value="1"/>
</dbReference>